<comment type="caution">
    <text evidence="2">The sequence shown here is derived from an EMBL/GenBank/DDBJ whole genome shotgun (WGS) entry which is preliminary data.</text>
</comment>
<dbReference type="STRING" id="36646.A0A1V6UL83"/>
<feature type="transmembrane region" description="Helical" evidence="1">
    <location>
        <begin position="24"/>
        <end position="47"/>
    </location>
</feature>
<gene>
    <name evidence="2" type="ORF">PENCOP_c007G03042</name>
</gene>
<keyword evidence="1" id="KW-1133">Transmembrane helix</keyword>
<dbReference type="Proteomes" id="UP000191500">
    <property type="component" value="Unassembled WGS sequence"/>
</dbReference>
<keyword evidence="1" id="KW-0812">Transmembrane</keyword>
<evidence type="ECO:0000313" key="2">
    <source>
        <dbReference type="EMBL" id="OQE39161.1"/>
    </source>
</evidence>
<dbReference type="AlphaFoldDB" id="A0A1V6UL83"/>
<feature type="transmembrane region" description="Helical" evidence="1">
    <location>
        <begin position="94"/>
        <end position="115"/>
    </location>
</feature>
<feature type="transmembrane region" description="Helical" evidence="1">
    <location>
        <begin position="251"/>
        <end position="270"/>
    </location>
</feature>
<accession>A0A1V6UL83</accession>
<sequence length="306" mass="34950">MTRSGSDEGLGSGPPWLPPYELNILTATFYSLVDIVLLALLITSCLIRRPWHDPRAIPFKSLFFSLLCHIISISLLVFSRLANLFDIKLNGATWLFPIVYSLFFYLRTLLVVNVLHRLLKVYNARGHNETRRLFLLSKVHRSTMAILSITSVTFFVIRVVVVFYIVPGFHNFQRAVEVLFLLASLEIMFEVFMIIWKAKNHTPSSKKEAIFFTIGALCFFFSNLSLLVTHILNTLSEGRPEWYFVEDTPDFFPITIIVTAISIIGMYTGIIHCCMQWHKLGPHGLSKPVSTEDESSQMLIVASDQR</sequence>
<evidence type="ECO:0000256" key="1">
    <source>
        <dbReference type="SAM" id="Phobius"/>
    </source>
</evidence>
<keyword evidence="1" id="KW-0472">Membrane</keyword>
<organism evidence="2 3">
    <name type="scientific">Penicillium coprophilum</name>
    <dbReference type="NCBI Taxonomy" id="36646"/>
    <lineage>
        <taxon>Eukaryota</taxon>
        <taxon>Fungi</taxon>
        <taxon>Dikarya</taxon>
        <taxon>Ascomycota</taxon>
        <taxon>Pezizomycotina</taxon>
        <taxon>Eurotiomycetes</taxon>
        <taxon>Eurotiomycetidae</taxon>
        <taxon>Eurotiales</taxon>
        <taxon>Aspergillaceae</taxon>
        <taxon>Penicillium</taxon>
    </lineage>
</organism>
<name>A0A1V6UL83_9EURO</name>
<reference evidence="3" key="1">
    <citation type="journal article" date="2017" name="Nat. Microbiol.">
        <title>Global analysis of biosynthetic gene clusters reveals vast potential of secondary metabolite production in Penicillium species.</title>
        <authorList>
            <person name="Nielsen J.C."/>
            <person name="Grijseels S."/>
            <person name="Prigent S."/>
            <person name="Ji B."/>
            <person name="Dainat J."/>
            <person name="Nielsen K.F."/>
            <person name="Frisvad J.C."/>
            <person name="Workman M."/>
            <person name="Nielsen J."/>
        </authorList>
    </citation>
    <scope>NUCLEOTIDE SEQUENCE [LARGE SCALE GENOMIC DNA]</scope>
    <source>
        <strain evidence="3">IBT 31321</strain>
    </source>
</reference>
<protein>
    <submittedName>
        <fullName evidence="2">Uncharacterized protein</fullName>
    </submittedName>
</protein>
<dbReference type="EMBL" id="MDDG01000007">
    <property type="protein sequence ID" value="OQE39161.1"/>
    <property type="molecule type" value="Genomic_DNA"/>
</dbReference>
<feature type="transmembrane region" description="Helical" evidence="1">
    <location>
        <begin position="210"/>
        <end position="231"/>
    </location>
</feature>
<feature type="transmembrane region" description="Helical" evidence="1">
    <location>
        <begin position="178"/>
        <end position="198"/>
    </location>
</feature>
<keyword evidence="3" id="KW-1185">Reference proteome</keyword>
<evidence type="ECO:0000313" key="3">
    <source>
        <dbReference type="Proteomes" id="UP000191500"/>
    </source>
</evidence>
<feature type="transmembrane region" description="Helical" evidence="1">
    <location>
        <begin position="59"/>
        <end position="82"/>
    </location>
</feature>
<feature type="transmembrane region" description="Helical" evidence="1">
    <location>
        <begin position="144"/>
        <end position="166"/>
    </location>
</feature>
<proteinExistence type="predicted"/>